<dbReference type="EMBL" id="QREL01000003">
    <property type="protein sequence ID" value="REE25288.1"/>
    <property type="molecule type" value="Genomic_DNA"/>
</dbReference>
<dbReference type="Pfam" id="PF02754">
    <property type="entry name" value="CCG"/>
    <property type="match status" value="2"/>
</dbReference>
<evidence type="ECO:0000256" key="1">
    <source>
        <dbReference type="ARBA" id="ARBA00022485"/>
    </source>
</evidence>
<dbReference type="GeneID" id="82296618"/>
<keyword evidence="4" id="KW-0408">Iron</keyword>
<dbReference type="RefSeq" id="WP_115892788.1">
    <property type="nucleotide sequence ID" value="NZ_QREL01000003.1"/>
</dbReference>
<evidence type="ECO:0000256" key="2">
    <source>
        <dbReference type="ARBA" id="ARBA00022723"/>
    </source>
</evidence>
<dbReference type="AlphaFoldDB" id="A0A371NAT8"/>
<evidence type="ECO:0000313" key="7">
    <source>
        <dbReference type="EMBL" id="REE25288.1"/>
    </source>
</evidence>
<dbReference type="PANTHER" id="PTHR43255">
    <property type="entry name" value="IRON-SULFUR-BINDING OXIDOREDUCTASE FADF-RELATED-RELATED"/>
    <property type="match status" value="1"/>
</dbReference>
<dbReference type="GO" id="GO:0051539">
    <property type="term" value="F:4 iron, 4 sulfur cluster binding"/>
    <property type="evidence" value="ECO:0007669"/>
    <property type="project" value="UniProtKB-KW"/>
</dbReference>
<dbReference type="PANTHER" id="PTHR43255:SF1">
    <property type="entry name" value="IRON-SULFUR-BINDING OXIDOREDUCTASE FADF-RELATED"/>
    <property type="match status" value="1"/>
</dbReference>
<dbReference type="InterPro" id="IPR004017">
    <property type="entry name" value="Cys_rich_dom"/>
</dbReference>
<keyword evidence="3" id="KW-0560">Oxidoreductase</keyword>
<dbReference type="GO" id="GO:0005886">
    <property type="term" value="C:plasma membrane"/>
    <property type="evidence" value="ECO:0007669"/>
    <property type="project" value="TreeGrafter"/>
</dbReference>
<dbReference type="GO" id="GO:0046872">
    <property type="term" value="F:metal ion binding"/>
    <property type="evidence" value="ECO:0007669"/>
    <property type="project" value="UniProtKB-KW"/>
</dbReference>
<proteinExistence type="predicted"/>
<feature type="domain" description="Cysteine-rich" evidence="6">
    <location>
        <begin position="119"/>
        <end position="204"/>
    </location>
</feature>
<keyword evidence="5" id="KW-0411">Iron-sulfur</keyword>
<protein>
    <recommendedName>
        <fullName evidence="6">Cysteine-rich domain-containing protein</fullName>
    </recommendedName>
</protein>
<name>A0A371NAT8_9EURY</name>
<dbReference type="InterPro" id="IPR051460">
    <property type="entry name" value="HdrC_iron-sulfur_subunit"/>
</dbReference>
<comment type="caution">
    <text evidence="7">The sequence shown here is derived from an EMBL/GenBank/DDBJ whole genome shotgun (WGS) entry which is preliminary data.</text>
</comment>
<feature type="domain" description="Cysteine-rich" evidence="6">
    <location>
        <begin position="2"/>
        <end position="81"/>
    </location>
</feature>
<keyword evidence="1" id="KW-0004">4Fe-4S</keyword>
<keyword evidence="8" id="KW-1185">Reference proteome</keyword>
<dbReference type="GO" id="GO:0016491">
    <property type="term" value="F:oxidoreductase activity"/>
    <property type="evidence" value="ECO:0007669"/>
    <property type="project" value="UniProtKB-KW"/>
</dbReference>
<evidence type="ECO:0000259" key="6">
    <source>
        <dbReference type="Pfam" id="PF02754"/>
    </source>
</evidence>
<sequence length="228" mass="25543">MVIYFRGCLARERLHGISRATEKILRAAGLEYRVLDEESCCGSVLLRTGFLEEAEIQISRTGSMLDGEEVVVSCAGCYRTLSRDYRERGYNIAVKHISQLIEELMAEGRIEFEKTDLKVTYHDPCHLSRHSDERDTSRAILMELTDFREMEHHGRDSRCCGAGGGLRSAQPDVSSAVASSRIEEAEGTGADVLCTSCPFCSLNLGARSMRVMDITELLSELIRRRNVE</sequence>
<keyword evidence="2" id="KW-0479">Metal-binding</keyword>
<evidence type="ECO:0000256" key="5">
    <source>
        <dbReference type="ARBA" id="ARBA00023014"/>
    </source>
</evidence>
<evidence type="ECO:0000313" key="8">
    <source>
        <dbReference type="Proteomes" id="UP000256864"/>
    </source>
</evidence>
<evidence type="ECO:0000256" key="3">
    <source>
        <dbReference type="ARBA" id="ARBA00023002"/>
    </source>
</evidence>
<evidence type="ECO:0000256" key="4">
    <source>
        <dbReference type="ARBA" id="ARBA00023004"/>
    </source>
</evidence>
<accession>A0A371NAT8</accession>
<reference evidence="7 8" key="1">
    <citation type="submission" date="2018-07" db="EMBL/GenBank/DDBJ databases">
        <title>Genomic Encyclopedia of Type Strains, Phase IV (KMG-IV): sequencing the most valuable type-strain genomes for metagenomic binning, comparative biology and taxonomic classification.</title>
        <authorList>
            <person name="Goeker M."/>
        </authorList>
    </citation>
    <scope>NUCLEOTIDE SEQUENCE [LARGE SCALE GENOMIC DNA]</scope>
    <source>
        <strain evidence="7 8">DSM 7466</strain>
    </source>
</reference>
<gene>
    <name evidence="7" type="ORF">C7452_1638</name>
</gene>
<organism evidence="7 8">
    <name type="scientific">Methanothermobacter defluvii</name>
    <dbReference type="NCBI Taxonomy" id="49339"/>
    <lineage>
        <taxon>Archaea</taxon>
        <taxon>Methanobacteriati</taxon>
        <taxon>Methanobacteriota</taxon>
        <taxon>Methanomada group</taxon>
        <taxon>Methanobacteria</taxon>
        <taxon>Methanobacteriales</taxon>
        <taxon>Methanobacteriaceae</taxon>
        <taxon>Methanothermobacter</taxon>
    </lineage>
</organism>
<dbReference type="Proteomes" id="UP000256864">
    <property type="component" value="Unassembled WGS sequence"/>
</dbReference>